<comment type="caution">
    <text evidence="5">The sequence shown here is derived from an EMBL/GenBank/DDBJ whole genome shotgun (WGS) entry which is preliminary data.</text>
</comment>
<dbReference type="InterPro" id="IPR036390">
    <property type="entry name" value="WH_DNA-bd_sf"/>
</dbReference>
<proteinExistence type="predicted"/>
<accession>A0A0F9DTP5</accession>
<evidence type="ECO:0000313" key="5">
    <source>
        <dbReference type="EMBL" id="KKL65218.1"/>
    </source>
</evidence>
<dbReference type="PROSITE" id="PS50956">
    <property type="entry name" value="HTH_ASNC_2"/>
    <property type="match status" value="1"/>
</dbReference>
<dbReference type="PRINTS" id="PR00033">
    <property type="entry name" value="HTHASNC"/>
</dbReference>
<dbReference type="InterPro" id="IPR011991">
    <property type="entry name" value="ArsR-like_HTH"/>
</dbReference>
<evidence type="ECO:0000256" key="1">
    <source>
        <dbReference type="ARBA" id="ARBA00023015"/>
    </source>
</evidence>
<dbReference type="InterPro" id="IPR000485">
    <property type="entry name" value="AsnC-type_HTH_dom"/>
</dbReference>
<dbReference type="PANTHER" id="PTHR30154">
    <property type="entry name" value="LEUCINE-RESPONSIVE REGULATORY PROTEIN"/>
    <property type="match status" value="1"/>
</dbReference>
<keyword evidence="3" id="KW-0804">Transcription</keyword>
<dbReference type="CDD" id="cd00090">
    <property type="entry name" value="HTH_ARSR"/>
    <property type="match status" value="1"/>
</dbReference>
<evidence type="ECO:0000259" key="4">
    <source>
        <dbReference type="PROSITE" id="PS50956"/>
    </source>
</evidence>
<dbReference type="SUPFAM" id="SSF46785">
    <property type="entry name" value="Winged helix' DNA-binding domain"/>
    <property type="match status" value="1"/>
</dbReference>
<feature type="non-terminal residue" evidence="5">
    <location>
        <position position="137"/>
    </location>
</feature>
<dbReference type="GO" id="GO:0005829">
    <property type="term" value="C:cytosol"/>
    <property type="evidence" value="ECO:0007669"/>
    <property type="project" value="TreeGrafter"/>
</dbReference>
<dbReference type="Pfam" id="PF13412">
    <property type="entry name" value="HTH_24"/>
    <property type="match status" value="1"/>
</dbReference>
<dbReference type="SMART" id="SM00344">
    <property type="entry name" value="HTH_ASNC"/>
    <property type="match status" value="1"/>
</dbReference>
<dbReference type="GO" id="GO:0043565">
    <property type="term" value="F:sequence-specific DNA binding"/>
    <property type="evidence" value="ECO:0007669"/>
    <property type="project" value="InterPro"/>
</dbReference>
<dbReference type="Gene3D" id="1.10.10.10">
    <property type="entry name" value="Winged helix-like DNA-binding domain superfamily/Winged helix DNA-binding domain"/>
    <property type="match status" value="1"/>
</dbReference>
<protein>
    <recommendedName>
        <fullName evidence="4">HTH asnC-type domain-containing protein</fullName>
    </recommendedName>
</protein>
<dbReference type="InterPro" id="IPR036388">
    <property type="entry name" value="WH-like_DNA-bd_sf"/>
</dbReference>
<evidence type="ECO:0000256" key="2">
    <source>
        <dbReference type="ARBA" id="ARBA00023125"/>
    </source>
</evidence>
<name>A0A0F9DTP5_9ZZZZ</name>
<dbReference type="PANTHER" id="PTHR30154:SF34">
    <property type="entry name" value="TRANSCRIPTIONAL REGULATOR AZLB"/>
    <property type="match status" value="1"/>
</dbReference>
<keyword evidence="2" id="KW-0238">DNA-binding</keyword>
<feature type="domain" description="HTH asnC-type" evidence="4">
    <location>
        <begin position="19"/>
        <end position="79"/>
    </location>
</feature>
<sequence>MEEHSMQINYDLGAGIFRMDDIDKKIITLIQEDPGMTHSNIAKVIKKSQPTVGKRIKKLRDSGILKIQSGINFKNADISLVVVHLITKNPQNLFEMVKRCPFMLNAFNLSGEYNISIFLASSDIRQLNDVVNNHFRA</sequence>
<dbReference type="AlphaFoldDB" id="A0A0F9DTP5"/>
<dbReference type="GO" id="GO:0043200">
    <property type="term" value="P:response to amino acid"/>
    <property type="evidence" value="ECO:0007669"/>
    <property type="project" value="TreeGrafter"/>
</dbReference>
<organism evidence="5">
    <name type="scientific">marine sediment metagenome</name>
    <dbReference type="NCBI Taxonomy" id="412755"/>
    <lineage>
        <taxon>unclassified sequences</taxon>
        <taxon>metagenomes</taxon>
        <taxon>ecological metagenomes</taxon>
    </lineage>
</organism>
<dbReference type="InterPro" id="IPR019888">
    <property type="entry name" value="Tscrpt_reg_AsnC-like"/>
</dbReference>
<reference evidence="5" key="1">
    <citation type="journal article" date="2015" name="Nature">
        <title>Complex archaea that bridge the gap between prokaryotes and eukaryotes.</title>
        <authorList>
            <person name="Spang A."/>
            <person name="Saw J.H."/>
            <person name="Jorgensen S.L."/>
            <person name="Zaremba-Niedzwiedzka K."/>
            <person name="Martijn J."/>
            <person name="Lind A.E."/>
            <person name="van Eijk R."/>
            <person name="Schleper C."/>
            <person name="Guy L."/>
            <person name="Ettema T.J."/>
        </authorList>
    </citation>
    <scope>NUCLEOTIDE SEQUENCE</scope>
</reference>
<evidence type="ECO:0000256" key="3">
    <source>
        <dbReference type="ARBA" id="ARBA00023163"/>
    </source>
</evidence>
<dbReference type="EMBL" id="LAZR01027606">
    <property type="protein sequence ID" value="KKL65218.1"/>
    <property type="molecule type" value="Genomic_DNA"/>
</dbReference>
<keyword evidence="1" id="KW-0805">Transcription regulation</keyword>
<gene>
    <name evidence="5" type="ORF">LCGC14_2157200</name>
</gene>